<dbReference type="AlphaFoldDB" id="A0A6M1LJZ4"/>
<dbReference type="InterPro" id="IPR038385">
    <property type="entry name" value="Sua5/YwlC_C"/>
</dbReference>
<protein>
    <recommendedName>
        <fullName evidence="4 13">Threonylcarbamoyl-AMP synthase</fullName>
        <shortName evidence="13">TC-AMP synthase</shortName>
        <ecNumber evidence="3 13">2.7.7.87</ecNumber>
    </recommendedName>
    <alternativeName>
        <fullName evidence="11 13">L-threonylcarbamoyladenylate synthase</fullName>
    </alternativeName>
</protein>
<comment type="caution">
    <text evidence="16">The sequence shown here is derived from an EMBL/GenBank/DDBJ whole genome shotgun (WGS) entry which is preliminary data.</text>
</comment>
<evidence type="ECO:0000256" key="1">
    <source>
        <dbReference type="ARBA" id="ARBA00004496"/>
    </source>
</evidence>
<proteinExistence type="inferred from homology"/>
<evidence type="ECO:0000256" key="14">
    <source>
        <dbReference type="PIRSR" id="PIRSR004930-1"/>
    </source>
</evidence>
<dbReference type="PANTHER" id="PTHR17490">
    <property type="entry name" value="SUA5"/>
    <property type="match status" value="1"/>
</dbReference>
<feature type="binding site" evidence="14">
    <location>
        <position position="180"/>
    </location>
    <ligand>
        <name>L-threonine</name>
        <dbReference type="ChEBI" id="CHEBI:57926"/>
    </ligand>
</feature>
<evidence type="ECO:0000256" key="7">
    <source>
        <dbReference type="ARBA" id="ARBA00022694"/>
    </source>
</evidence>
<keyword evidence="9 13" id="KW-0547">Nucleotide-binding</keyword>
<evidence type="ECO:0000259" key="15">
    <source>
        <dbReference type="PROSITE" id="PS51163"/>
    </source>
</evidence>
<keyword evidence="6 13" id="KW-0808">Transferase</keyword>
<dbReference type="EC" id="2.7.7.87" evidence="3 13"/>
<dbReference type="PIRSF" id="PIRSF004930">
    <property type="entry name" value="Tln_factor_SUA5"/>
    <property type="match status" value="1"/>
</dbReference>
<dbReference type="GO" id="GO:0005737">
    <property type="term" value="C:cytoplasm"/>
    <property type="evidence" value="ECO:0007669"/>
    <property type="project" value="UniProtKB-SubCell"/>
</dbReference>
<keyword evidence="8 13" id="KW-0548">Nucleotidyltransferase</keyword>
<evidence type="ECO:0000256" key="5">
    <source>
        <dbReference type="ARBA" id="ARBA00022490"/>
    </source>
</evidence>
<dbReference type="SUPFAM" id="SSF55821">
    <property type="entry name" value="YrdC/RibB"/>
    <property type="match status" value="1"/>
</dbReference>
<feature type="binding site" evidence="14">
    <location>
        <position position="190"/>
    </location>
    <ligand>
        <name>ATP</name>
        <dbReference type="ChEBI" id="CHEBI:30616"/>
    </ligand>
</feature>
<feature type="binding site" evidence="14">
    <location>
        <position position="160"/>
    </location>
    <ligand>
        <name>L-threonine</name>
        <dbReference type="ChEBI" id="CHEBI:57926"/>
    </ligand>
</feature>
<dbReference type="GO" id="GO:0000049">
    <property type="term" value="F:tRNA binding"/>
    <property type="evidence" value="ECO:0007669"/>
    <property type="project" value="TreeGrafter"/>
</dbReference>
<comment type="subcellular location">
    <subcellularLocation>
        <location evidence="1 13">Cytoplasm</location>
    </subcellularLocation>
</comment>
<dbReference type="InterPro" id="IPR010923">
    <property type="entry name" value="T(6)A37_SUA5"/>
</dbReference>
<dbReference type="GO" id="GO:0003725">
    <property type="term" value="F:double-stranded RNA binding"/>
    <property type="evidence" value="ECO:0007669"/>
    <property type="project" value="UniProtKB-UniRule"/>
</dbReference>
<feature type="domain" description="YrdC-like" evidence="15">
    <location>
        <begin position="51"/>
        <end position="239"/>
    </location>
</feature>
<feature type="binding site" evidence="14">
    <location>
        <position position="276"/>
    </location>
    <ligand>
        <name>ATP</name>
        <dbReference type="ChEBI" id="CHEBI:30616"/>
    </ligand>
</feature>
<feature type="binding site" evidence="14">
    <location>
        <position position="182"/>
    </location>
    <ligand>
        <name>L-threonine</name>
        <dbReference type="ChEBI" id="CHEBI:57926"/>
    </ligand>
</feature>
<dbReference type="Gene3D" id="3.90.870.10">
    <property type="entry name" value="DHBP synthase"/>
    <property type="match status" value="1"/>
</dbReference>
<organism evidence="16 17">
    <name type="scientific">Falsiroseomonas algicola</name>
    <dbReference type="NCBI Taxonomy" id="2716930"/>
    <lineage>
        <taxon>Bacteria</taxon>
        <taxon>Pseudomonadati</taxon>
        <taxon>Pseudomonadota</taxon>
        <taxon>Alphaproteobacteria</taxon>
        <taxon>Acetobacterales</taxon>
        <taxon>Roseomonadaceae</taxon>
        <taxon>Falsiroseomonas</taxon>
    </lineage>
</organism>
<reference evidence="16 17" key="2">
    <citation type="submission" date="2020-03" db="EMBL/GenBank/DDBJ databases">
        <title>Roseomonas stagni sp. nov., isolated from pond water in Japan.</title>
        <authorList>
            <person name="Furuhata K."/>
            <person name="Miyamoto H."/>
            <person name="Goto K."/>
        </authorList>
    </citation>
    <scope>NUCLEOTIDE SEQUENCE [LARGE SCALE GENOMIC DNA]</scope>
    <source>
        <strain evidence="16 17">PeD5</strain>
    </source>
</reference>
<gene>
    <name evidence="16" type="ORF">G3576_11405</name>
</gene>
<comment type="function">
    <text evidence="13">Required for the formation of a threonylcarbamoyl group on adenosine at position 37 (t(6)A37) in tRNAs that read codons beginning with adenine.</text>
</comment>
<feature type="binding site" evidence="14">
    <location>
        <position position="156"/>
    </location>
    <ligand>
        <name>ATP</name>
        <dbReference type="ChEBI" id="CHEBI:30616"/>
    </ligand>
</feature>
<dbReference type="InterPro" id="IPR017945">
    <property type="entry name" value="DHBP_synth_RibB-like_a/b_dom"/>
</dbReference>
<feature type="binding site" evidence="14">
    <location>
        <position position="100"/>
    </location>
    <ligand>
        <name>ATP</name>
        <dbReference type="ChEBI" id="CHEBI:30616"/>
    </ligand>
</feature>
<dbReference type="PANTHER" id="PTHR17490:SF16">
    <property type="entry name" value="THREONYLCARBAMOYL-AMP SYNTHASE"/>
    <property type="match status" value="1"/>
</dbReference>
<feature type="binding site" evidence="14">
    <location>
        <position position="73"/>
    </location>
    <ligand>
        <name>L-threonine</name>
        <dbReference type="ChEBI" id="CHEBI:57926"/>
    </ligand>
</feature>
<dbReference type="Pfam" id="PF03481">
    <property type="entry name" value="Sua5_C"/>
    <property type="match status" value="1"/>
</dbReference>
<dbReference type="NCBIfam" id="TIGR00057">
    <property type="entry name" value="L-threonylcarbamoyladenylate synthase"/>
    <property type="match status" value="1"/>
</dbReference>
<evidence type="ECO:0000256" key="13">
    <source>
        <dbReference type="PIRNR" id="PIRNR004930"/>
    </source>
</evidence>
<evidence type="ECO:0000256" key="9">
    <source>
        <dbReference type="ARBA" id="ARBA00022741"/>
    </source>
</evidence>
<feature type="binding site" evidence="14">
    <location>
        <position position="235"/>
    </location>
    <ligand>
        <name>ATP</name>
        <dbReference type="ChEBI" id="CHEBI:30616"/>
    </ligand>
</feature>
<evidence type="ECO:0000256" key="2">
    <source>
        <dbReference type="ARBA" id="ARBA00007663"/>
    </source>
</evidence>
<evidence type="ECO:0000256" key="6">
    <source>
        <dbReference type="ARBA" id="ARBA00022679"/>
    </source>
</evidence>
<comment type="similarity">
    <text evidence="2 13">Belongs to the SUA5 family.</text>
</comment>
<evidence type="ECO:0000313" key="17">
    <source>
        <dbReference type="Proteomes" id="UP000475385"/>
    </source>
</evidence>
<reference evidence="16 17" key="1">
    <citation type="submission" date="2020-02" db="EMBL/GenBank/DDBJ databases">
        <authorList>
            <person name="Kim H.M."/>
            <person name="Jeon C.O."/>
        </authorList>
    </citation>
    <scope>NUCLEOTIDE SEQUENCE [LARGE SCALE GENOMIC DNA]</scope>
    <source>
        <strain evidence="16 17">PeD5</strain>
    </source>
</reference>
<dbReference type="PROSITE" id="PS51163">
    <property type="entry name" value="YRDC"/>
    <property type="match status" value="1"/>
</dbReference>
<keyword evidence="10 13" id="KW-0067">ATP-binding</keyword>
<name>A0A6M1LJZ4_9PROT</name>
<dbReference type="EMBL" id="JAAIKB010000004">
    <property type="protein sequence ID" value="NGM20621.1"/>
    <property type="molecule type" value="Genomic_DNA"/>
</dbReference>
<keyword evidence="17" id="KW-1185">Reference proteome</keyword>
<evidence type="ECO:0000256" key="12">
    <source>
        <dbReference type="ARBA" id="ARBA00048366"/>
    </source>
</evidence>
<evidence type="ECO:0000313" key="16">
    <source>
        <dbReference type="EMBL" id="NGM20621.1"/>
    </source>
</evidence>
<feature type="binding site" evidence="14">
    <location>
        <position position="220"/>
    </location>
    <ligand>
        <name>L-threonine</name>
        <dbReference type="ChEBI" id="CHEBI:57926"/>
    </ligand>
</feature>
<comment type="catalytic activity">
    <reaction evidence="12 13">
        <text>L-threonine + hydrogencarbonate + ATP = L-threonylcarbamoyladenylate + diphosphate + H2O</text>
        <dbReference type="Rhea" id="RHEA:36407"/>
        <dbReference type="ChEBI" id="CHEBI:15377"/>
        <dbReference type="ChEBI" id="CHEBI:17544"/>
        <dbReference type="ChEBI" id="CHEBI:30616"/>
        <dbReference type="ChEBI" id="CHEBI:33019"/>
        <dbReference type="ChEBI" id="CHEBI:57926"/>
        <dbReference type="ChEBI" id="CHEBI:73682"/>
        <dbReference type="EC" id="2.7.7.87"/>
    </reaction>
</comment>
<feature type="binding site" evidence="14">
    <location>
        <position position="105"/>
    </location>
    <ligand>
        <name>L-threonine</name>
        <dbReference type="ChEBI" id="CHEBI:57926"/>
    </ligand>
</feature>
<dbReference type="InterPro" id="IPR006070">
    <property type="entry name" value="Sua5-like_dom"/>
</dbReference>
<feature type="binding site" evidence="14">
    <location>
        <position position="96"/>
    </location>
    <ligand>
        <name>ATP</name>
        <dbReference type="ChEBI" id="CHEBI:30616"/>
    </ligand>
</feature>
<dbReference type="GO" id="GO:0061710">
    <property type="term" value="F:L-threonylcarbamoyladenylate synthase"/>
    <property type="evidence" value="ECO:0007669"/>
    <property type="project" value="UniProtKB-EC"/>
</dbReference>
<evidence type="ECO:0000256" key="11">
    <source>
        <dbReference type="ARBA" id="ARBA00029774"/>
    </source>
</evidence>
<dbReference type="Pfam" id="PF01300">
    <property type="entry name" value="Sua5_yciO_yrdC"/>
    <property type="match status" value="1"/>
</dbReference>
<sequence length="370" mass="37637">MGHRGAGGRADRRGRPDGGLVRCAAALRQARLAQPALHRRGPGPPRVTLLLSDVGEAARLLREGALVAFATETVYGLGADARNARAVASIFEAKGRPHFNPLISHFASAEAAFAEVVADDRARALAERFWPGPLTMVLPRRPDSRIDLLAGAGLDTLAVRVPGHPQALDLLRQAGIPIAAPSANRSGEVSPTTAAHVLAGLGGRIAAVLEGGACAVGVESTVLDLSSPGGAVLLRPGGVTAAEIEALIGPVGRPIPAAAAAATQTLRSPGLMLSHYAPRLPVRLDATVVLAEEALLAFGPAPLRGAGALWNLSPSGDAAEAAARLFAGLRWLDAEGARLGLVGIAAMPIPAAGLGEAIQDRLARAAAPRG</sequence>
<evidence type="ECO:0000256" key="10">
    <source>
        <dbReference type="ARBA" id="ARBA00022840"/>
    </source>
</evidence>
<evidence type="ECO:0000256" key="8">
    <source>
        <dbReference type="ARBA" id="ARBA00022695"/>
    </source>
</evidence>
<dbReference type="InterPro" id="IPR005145">
    <property type="entry name" value="Sua5_C"/>
</dbReference>
<evidence type="ECO:0000256" key="4">
    <source>
        <dbReference type="ARBA" id="ARBA00015492"/>
    </source>
</evidence>
<accession>A0A6M1LJZ4</accession>
<dbReference type="GO" id="GO:0006450">
    <property type="term" value="P:regulation of translational fidelity"/>
    <property type="evidence" value="ECO:0007669"/>
    <property type="project" value="TreeGrafter"/>
</dbReference>
<evidence type="ECO:0000256" key="3">
    <source>
        <dbReference type="ARBA" id="ARBA00012584"/>
    </source>
</evidence>
<dbReference type="GO" id="GO:0008033">
    <property type="term" value="P:tRNA processing"/>
    <property type="evidence" value="ECO:0007669"/>
    <property type="project" value="UniProtKB-KW"/>
</dbReference>
<keyword evidence="7 13" id="KW-0819">tRNA processing</keyword>
<dbReference type="InterPro" id="IPR050156">
    <property type="entry name" value="TC-AMP_synthase_SUA5"/>
</dbReference>
<keyword evidence="5 13" id="KW-0963">Cytoplasm</keyword>
<dbReference type="Proteomes" id="UP000475385">
    <property type="component" value="Unassembled WGS sequence"/>
</dbReference>
<dbReference type="GO" id="GO:0005524">
    <property type="term" value="F:ATP binding"/>
    <property type="evidence" value="ECO:0007669"/>
    <property type="project" value="UniProtKB-UniRule"/>
</dbReference>
<dbReference type="Gene3D" id="3.40.50.11030">
    <property type="entry name" value="Threonylcarbamoyl-AMP synthase, C-terminal domain"/>
    <property type="match status" value="1"/>
</dbReference>